<feature type="transmembrane region" description="Helical" evidence="8">
    <location>
        <begin position="84"/>
        <end position="106"/>
    </location>
</feature>
<feature type="transmembrane region" description="Helical" evidence="8">
    <location>
        <begin position="942"/>
        <end position="960"/>
    </location>
</feature>
<feature type="transmembrane region" description="Helical" evidence="8">
    <location>
        <begin position="840"/>
        <end position="863"/>
    </location>
</feature>
<dbReference type="Gene3D" id="1.20.1560.10">
    <property type="entry name" value="ABC transporter type 1, transmembrane domain"/>
    <property type="match status" value="2"/>
</dbReference>
<dbReference type="SUPFAM" id="SSF52540">
    <property type="entry name" value="P-loop containing nucleoside triphosphate hydrolases"/>
    <property type="match status" value="2"/>
</dbReference>
<dbReference type="InterPro" id="IPR039421">
    <property type="entry name" value="Type_1_exporter"/>
</dbReference>
<evidence type="ECO:0000259" key="10">
    <source>
        <dbReference type="PROSITE" id="PS50929"/>
    </source>
</evidence>
<accession>A0A078ATV9</accession>
<evidence type="ECO:0000256" key="8">
    <source>
        <dbReference type="SAM" id="Phobius"/>
    </source>
</evidence>
<dbReference type="FunFam" id="3.40.50.300:FF:000913">
    <property type="entry name" value="ABC multidrug transporter SitT"/>
    <property type="match status" value="1"/>
</dbReference>
<dbReference type="InParanoid" id="A0A078ATV9"/>
<evidence type="ECO:0000256" key="2">
    <source>
        <dbReference type="ARBA" id="ARBA00007577"/>
    </source>
</evidence>
<evidence type="ECO:0000313" key="12">
    <source>
        <dbReference type="Proteomes" id="UP000039865"/>
    </source>
</evidence>
<dbReference type="CDD" id="cd18578">
    <property type="entry name" value="ABC_6TM_Pgp_ABCB1_D2_like"/>
    <property type="match status" value="1"/>
</dbReference>
<comment type="similarity">
    <text evidence="2">Belongs to the ABC transporter superfamily. ABCB family. Multidrug resistance exporter (TC 3.A.1.201) subfamily.</text>
</comment>
<keyword evidence="3 8" id="KW-0812">Transmembrane</keyword>
<dbReference type="GO" id="GO:0005524">
    <property type="term" value="F:ATP binding"/>
    <property type="evidence" value="ECO:0007669"/>
    <property type="project" value="UniProtKB-KW"/>
</dbReference>
<feature type="transmembrane region" description="Helical" evidence="8">
    <location>
        <begin position="972"/>
        <end position="993"/>
    </location>
</feature>
<proteinExistence type="inferred from homology"/>
<dbReference type="InterPro" id="IPR003439">
    <property type="entry name" value="ABC_transporter-like_ATP-bd"/>
</dbReference>
<dbReference type="InterPro" id="IPR036640">
    <property type="entry name" value="ABC1_TM_sf"/>
</dbReference>
<dbReference type="InterPro" id="IPR011527">
    <property type="entry name" value="ABC1_TM_dom"/>
</dbReference>
<keyword evidence="7 8" id="KW-0472">Membrane</keyword>
<feature type="transmembrane region" description="Helical" evidence="8">
    <location>
        <begin position="815"/>
        <end position="834"/>
    </location>
</feature>
<dbReference type="EMBL" id="CCKQ01013051">
    <property type="protein sequence ID" value="CDW84672.1"/>
    <property type="molecule type" value="Genomic_DNA"/>
</dbReference>
<evidence type="ECO:0000256" key="7">
    <source>
        <dbReference type="ARBA" id="ARBA00023136"/>
    </source>
</evidence>
<dbReference type="Pfam" id="PF00664">
    <property type="entry name" value="ABC_membrane"/>
    <property type="match status" value="2"/>
</dbReference>
<feature type="transmembrane region" description="Helical" evidence="8">
    <location>
        <begin position="259"/>
        <end position="288"/>
    </location>
</feature>
<dbReference type="Pfam" id="PF00005">
    <property type="entry name" value="ABC_tran"/>
    <property type="match status" value="3"/>
</dbReference>
<feature type="domain" description="ABC transmembrane type-1" evidence="10">
    <location>
        <begin position="38"/>
        <end position="331"/>
    </location>
</feature>
<dbReference type="OrthoDB" id="6500128at2759"/>
<dbReference type="Gene3D" id="3.40.50.300">
    <property type="entry name" value="P-loop containing nucleotide triphosphate hydrolases"/>
    <property type="match status" value="3"/>
</dbReference>
<dbReference type="PANTHER" id="PTHR43394:SF27">
    <property type="entry name" value="ATP-DEPENDENT TRANSLOCASE ABCB1-LIKE"/>
    <property type="match status" value="1"/>
</dbReference>
<comment type="subcellular location">
    <subcellularLocation>
        <location evidence="1">Membrane</location>
        <topology evidence="1">Multi-pass membrane protein</topology>
    </subcellularLocation>
</comment>
<dbReference type="GO" id="GO:0005743">
    <property type="term" value="C:mitochondrial inner membrane"/>
    <property type="evidence" value="ECO:0007669"/>
    <property type="project" value="TreeGrafter"/>
</dbReference>
<feature type="transmembrane region" description="Helical" evidence="8">
    <location>
        <begin position="693"/>
        <end position="715"/>
    </location>
</feature>
<feature type="domain" description="ABC transmembrane type-1" evidence="10">
    <location>
        <begin position="696"/>
        <end position="995"/>
    </location>
</feature>
<feature type="transmembrane region" description="Helical" evidence="8">
    <location>
        <begin position="156"/>
        <end position="174"/>
    </location>
</feature>
<keyword evidence="4" id="KW-0547">Nucleotide-binding</keyword>
<dbReference type="PANTHER" id="PTHR43394">
    <property type="entry name" value="ATP-DEPENDENT PERMEASE MDL1, MITOCHONDRIAL"/>
    <property type="match status" value="1"/>
</dbReference>
<organism evidence="11 12">
    <name type="scientific">Stylonychia lemnae</name>
    <name type="common">Ciliate</name>
    <dbReference type="NCBI Taxonomy" id="5949"/>
    <lineage>
        <taxon>Eukaryota</taxon>
        <taxon>Sar</taxon>
        <taxon>Alveolata</taxon>
        <taxon>Ciliophora</taxon>
        <taxon>Intramacronucleata</taxon>
        <taxon>Spirotrichea</taxon>
        <taxon>Stichotrichia</taxon>
        <taxon>Sporadotrichida</taxon>
        <taxon>Oxytrichidae</taxon>
        <taxon>Stylonychinae</taxon>
        <taxon>Stylonychia</taxon>
    </lineage>
</organism>
<dbReference type="InterPro" id="IPR017871">
    <property type="entry name" value="ABC_transporter-like_CS"/>
</dbReference>
<feature type="domain" description="ABC transporter" evidence="9">
    <location>
        <begin position="365"/>
        <end position="604"/>
    </location>
</feature>
<evidence type="ECO:0000259" key="9">
    <source>
        <dbReference type="PROSITE" id="PS50893"/>
    </source>
</evidence>
<reference evidence="11 12" key="1">
    <citation type="submission" date="2014-06" db="EMBL/GenBank/DDBJ databases">
        <authorList>
            <person name="Swart Estienne"/>
        </authorList>
    </citation>
    <scope>NUCLEOTIDE SEQUENCE [LARGE SCALE GENOMIC DNA]</scope>
    <source>
        <strain evidence="11 12">130c</strain>
    </source>
</reference>
<evidence type="ECO:0000256" key="6">
    <source>
        <dbReference type="ARBA" id="ARBA00022989"/>
    </source>
</evidence>
<gene>
    <name evidence="11" type="primary">Contig4680.g5001</name>
    <name evidence="11" type="ORF">STYLEM_13738</name>
</gene>
<dbReference type="PROSITE" id="PS00211">
    <property type="entry name" value="ABC_TRANSPORTER_1"/>
    <property type="match status" value="2"/>
</dbReference>
<evidence type="ECO:0000313" key="11">
    <source>
        <dbReference type="EMBL" id="CDW84672.1"/>
    </source>
</evidence>
<sequence length="1479" mass="166763">MQTKTSTIETKETNINNSFKFRDFFQFCSKRDKFLLTVGTLSAISTGTLLPVGAVFLGDISQVFDPYSQVQDRKQILIDIVEKITVLACFIWLCGYAYFALWQIVAENISFDLRVRFIKAILKQEISYFEEVSVDQISSTLGEKFYVIQESIGQKFSTIIFAFFNILASIILAMIKGLDMALICFAIFPLAIALISIIGGSVKATANNSSEKANKLGSKIEESLSGIKIISSFAQEDREIEVFEKLSIDSRNSSIKSEYITAAFIGTLKFTIYVSYSFNFWMATIYLYHSKINPSTGKPYTSQDIVCILFVILNCTTVAFQIIPNFQAIIRANLIGKQIFSVINRQPKIADGTNTFTNMNLFDSIKFTNVTFKYPNAKQNIFERINFEIQAGKQTAIVGSSGSGKSTIIQLIERFYDPQDGSIKFGEIDIKDFFIDALRESIGYVQQEPVLILGSIRDNILLGNKDAGEDDIQKAIKMANASFIYDLEDQLDTYIGTSSLVNLSGGQKQRIAIARALIKNPKILILDEATSALDPKSEKDVQQALVNIQNSENSLTTIVIAHRLQTIQSAQHLIYFKEDRTIEIAQKGSAEFDQIFSEMSKNDDFEKNKKSKDDTITNSQIQSIDQEAEMTDKVGKYEIPMINTSRDLENQYDTNSPKQILSSSQVSSDKEITQQKQNSSVISRINNYYGPKFLVFLAMLASLLNSFTFPLKGMIYMKNLFVLSRYKDTTFIDERNVWCSIYLALALYSGLFDFLARSLHKHLSENLSCAIRNKLYSTMIKKNVSWFDRKDRAPGILINIFSEDITAIKGLTGEAFSNILEAIMTIIVGGFIALNFHWKMAVISLATSPFVMFAGFALQLVIWNRTKSTSQQSGKNKEALDPYDKANALVSEILMNYKTVISFGPKNVDYLVQKYANLLEEPKKLSHQSAHLSGFMYGYYQGIRFLFLAFNFYISTIFIFDDNDDPEKTFIAIYTVMMAAFAAGGALSLVPSFTRSKNSANKIFGIIEDESTEQFTKREDKIALQSEIKKGTIEFINVEFKYPSREQQVLRNLSFKIQAGTKVAIVGHSGSGKSTIGSLILRMYDKSIGQILIDDSQLEDYDIKSLRRQIGYVMQEPKLFNISIKENIIYGNRTASNKQIKEAAQLANCLHFIEQGLNQAQENESLDLLITVKINKNEQKILELKEQVVHLSEDGTISSDQLRLIEEIFENSDDNMIIKIDSNFTRFIQVVQVLSAAGLNSWVEVVQGLQILLEIDAFHNEVTNDSPIILEGNCNAFSDKSNSSQQRRSSEIPSDLKTVLDLFLKNNSIEYPQLQEQLKLNQERAQILKQGKIGSLNGKIEKDNSPLAKTQQNIQNDQEDQQLHEGFNRLCGLQGSMLSGGQKQRIAIARALIKDPKILILDEATSALDEQSQKEVQLALDKAMEGRTSIIIAHRLSTIQNCEWILVMHQGQIIEQGTFQNLSENNQSYFYKLKTGMEM</sequence>
<evidence type="ECO:0000256" key="1">
    <source>
        <dbReference type="ARBA" id="ARBA00004141"/>
    </source>
</evidence>
<evidence type="ECO:0000256" key="5">
    <source>
        <dbReference type="ARBA" id="ARBA00022840"/>
    </source>
</evidence>
<name>A0A078ATV9_STYLE</name>
<feature type="transmembrane region" description="Helical" evidence="8">
    <location>
        <begin position="735"/>
        <end position="756"/>
    </location>
</feature>
<dbReference type="Proteomes" id="UP000039865">
    <property type="component" value="Unassembled WGS sequence"/>
</dbReference>
<dbReference type="GO" id="GO:0016887">
    <property type="term" value="F:ATP hydrolysis activity"/>
    <property type="evidence" value="ECO:0007669"/>
    <property type="project" value="InterPro"/>
</dbReference>
<dbReference type="InterPro" id="IPR027417">
    <property type="entry name" value="P-loop_NTPase"/>
</dbReference>
<dbReference type="GO" id="GO:0015421">
    <property type="term" value="F:ABC-type oligopeptide transporter activity"/>
    <property type="evidence" value="ECO:0007669"/>
    <property type="project" value="TreeGrafter"/>
</dbReference>
<dbReference type="PROSITE" id="PS50929">
    <property type="entry name" value="ABC_TM1F"/>
    <property type="match status" value="2"/>
</dbReference>
<dbReference type="PROSITE" id="PS50893">
    <property type="entry name" value="ABC_TRANSPORTER_2"/>
    <property type="match status" value="2"/>
</dbReference>
<protein>
    <submittedName>
        <fullName evidence="11">Abc transporter</fullName>
    </submittedName>
</protein>
<feature type="domain" description="ABC transporter" evidence="9">
    <location>
        <begin position="1033"/>
        <end position="1475"/>
    </location>
</feature>
<feature type="transmembrane region" description="Helical" evidence="8">
    <location>
        <begin position="180"/>
        <end position="202"/>
    </location>
</feature>
<feature type="transmembrane region" description="Helical" evidence="8">
    <location>
        <begin position="34"/>
        <end position="57"/>
    </location>
</feature>
<dbReference type="GO" id="GO:0090374">
    <property type="term" value="P:oligopeptide export from mitochondrion"/>
    <property type="evidence" value="ECO:0007669"/>
    <property type="project" value="TreeGrafter"/>
</dbReference>
<evidence type="ECO:0000256" key="4">
    <source>
        <dbReference type="ARBA" id="ARBA00022741"/>
    </source>
</evidence>
<evidence type="ECO:0000256" key="3">
    <source>
        <dbReference type="ARBA" id="ARBA00022692"/>
    </source>
</evidence>
<dbReference type="InterPro" id="IPR003593">
    <property type="entry name" value="AAA+_ATPase"/>
</dbReference>
<dbReference type="FunCoup" id="A0A078ATV9">
    <property type="interactions" value="3"/>
</dbReference>
<keyword evidence="12" id="KW-1185">Reference proteome</keyword>
<dbReference type="CDD" id="cd18577">
    <property type="entry name" value="ABC_6TM_Pgp_ABCB1_D1_like"/>
    <property type="match status" value="1"/>
</dbReference>
<dbReference type="SMART" id="SM00382">
    <property type="entry name" value="AAA"/>
    <property type="match status" value="2"/>
</dbReference>
<keyword evidence="6 8" id="KW-1133">Transmembrane helix</keyword>
<dbReference type="SUPFAM" id="SSF90123">
    <property type="entry name" value="ABC transporter transmembrane region"/>
    <property type="match status" value="2"/>
</dbReference>
<keyword evidence="5" id="KW-0067">ATP-binding</keyword>
<feature type="transmembrane region" description="Helical" evidence="8">
    <location>
        <begin position="300"/>
        <end position="323"/>
    </location>
</feature>